<evidence type="ECO:0000313" key="3">
    <source>
        <dbReference type="Proteomes" id="UP000660745"/>
    </source>
</evidence>
<feature type="region of interest" description="Disordered" evidence="1">
    <location>
        <begin position="1"/>
        <end position="49"/>
    </location>
</feature>
<organism evidence="2 3">
    <name type="scientific">Nonomuraea glycinis</name>
    <dbReference type="NCBI Taxonomy" id="2047744"/>
    <lineage>
        <taxon>Bacteria</taxon>
        <taxon>Bacillati</taxon>
        <taxon>Actinomycetota</taxon>
        <taxon>Actinomycetes</taxon>
        <taxon>Streptosporangiales</taxon>
        <taxon>Streptosporangiaceae</taxon>
        <taxon>Nonomuraea</taxon>
    </lineage>
</organism>
<evidence type="ECO:0000256" key="1">
    <source>
        <dbReference type="SAM" id="MobiDB-lite"/>
    </source>
</evidence>
<dbReference type="AlphaFoldDB" id="A0A918E907"/>
<proteinExistence type="predicted"/>
<sequence>MTRLFEGDHDAHGTSQMLDAQPTHREFFREPISKGRATPRFQITDKGDE</sequence>
<evidence type="ECO:0000313" key="2">
    <source>
        <dbReference type="EMBL" id="GGP12543.1"/>
    </source>
</evidence>
<dbReference type="Proteomes" id="UP000660745">
    <property type="component" value="Unassembled WGS sequence"/>
</dbReference>
<feature type="compositionally biased region" description="Basic and acidic residues" evidence="1">
    <location>
        <begin position="22"/>
        <end position="33"/>
    </location>
</feature>
<reference evidence="2" key="1">
    <citation type="journal article" date="2014" name="Int. J. Syst. Evol. Microbiol.">
        <title>Complete genome sequence of Corynebacterium casei LMG S-19264T (=DSM 44701T), isolated from a smear-ripened cheese.</title>
        <authorList>
            <consortium name="US DOE Joint Genome Institute (JGI-PGF)"/>
            <person name="Walter F."/>
            <person name="Albersmeier A."/>
            <person name="Kalinowski J."/>
            <person name="Ruckert C."/>
        </authorList>
    </citation>
    <scope>NUCLEOTIDE SEQUENCE</scope>
    <source>
        <strain evidence="2">CGMCC 4.7430</strain>
    </source>
</reference>
<comment type="caution">
    <text evidence="2">The sequence shown here is derived from an EMBL/GenBank/DDBJ whole genome shotgun (WGS) entry which is preliminary data.</text>
</comment>
<feature type="compositionally biased region" description="Basic and acidic residues" evidence="1">
    <location>
        <begin position="1"/>
        <end position="12"/>
    </location>
</feature>
<protein>
    <submittedName>
        <fullName evidence="2">Uncharacterized protein</fullName>
    </submittedName>
</protein>
<reference evidence="2" key="2">
    <citation type="submission" date="2020-09" db="EMBL/GenBank/DDBJ databases">
        <authorList>
            <person name="Sun Q."/>
            <person name="Zhou Y."/>
        </authorList>
    </citation>
    <scope>NUCLEOTIDE SEQUENCE</scope>
    <source>
        <strain evidence="2">CGMCC 4.7430</strain>
    </source>
</reference>
<gene>
    <name evidence="2" type="ORF">GCM10012278_60760</name>
</gene>
<name>A0A918E907_9ACTN</name>
<dbReference type="EMBL" id="BMNK01000012">
    <property type="protein sequence ID" value="GGP12543.1"/>
    <property type="molecule type" value="Genomic_DNA"/>
</dbReference>
<accession>A0A918E907</accession>
<keyword evidence="3" id="KW-1185">Reference proteome</keyword>